<gene>
    <name evidence="2" type="ordered locus">Amet_1360</name>
</gene>
<feature type="transmembrane region" description="Helical" evidence="1">
    <location>
        <begin position="181"/>
        <end position="199"/>
    </location>
</feature>
<protein>
    <submittedName>
        <fullName evidence="2">Metal-dependent protein-like protein</fullName>
    </submittedName>
</protein>
<dbReference type="PANTHER" id="PTHR42867">
    <property type="entry name" value="MEMBRANE PROTEIN-RELATED"/>
    <property type="match status" value="1"/>
</dbReference>
<dbReference type="HOGENOM" id="CLU_098196_0_0_9"/>
<dbReference type="Proteomes" id="UP000001572">
    <property type="component" value="Chromosome"/>
</dbReference>
<dbReference type="STRING" id="293826.Amet_1360"/>
<feature type="transmembrane region" description="Helical" evidence="1">
    <location>
        <begin position="157"/>
        <end position="175"/>
    </location>
</feature>
<dbReference type="PANTHER" id="PTHR42867:SF1">
    <property type="entry name" value="MEMBRANE PROTEIN-RELATED"/>
    <property type="match status" value="1"/>
</dbReference>
<reference evidence="3" key="1">
    <citation type="journal article" date="2016" name="Genome Announc.">
        <title>Complete genome sequence of Alkaliphilus metalliredigens strain QYMF, an alkaliphilic and metal-reducing bacterium isolated from borax-contaminated leachate ponds.</title>
        <authorList>
            <person name="Hwang C."/>
            <person name="Copeland A."/>
            <person name="Lucas S."/>
            <person name="Lapidus A."/>
            <person name="Barry K."/>
            <person name="Detter J.C."/>
            <person name="Glavina Del Rio T."/>
            <person name="Hammon N."/>
            <person name="Israni S."/>
            <person name="Dalin E."/>
            <person name="Tice H."/>
            <person name="Pitluck S."/>
            <person name="Chertkov O."/>
            <person name="Brettin T."/>
            <person name="Bruce D."/>
            <person name="Han C."/>
            <person name="Schmutz J."/>
            <person name="Larimer F."/>
            <person name="Land M.L."/>
            <person name="Hauser L."/>
            <person name="Kyrpides N."/>
            <person name="Mikhailova N."/>
            <person name="Ye Q."/>
            <person name="Zhou J."/>
            <person name="Richardson P."/>
            <person name="Fields M.W."/>
        </authorList>
    </citation>
    <scope>NUCLEOTIDE SEQUENCE [LARGE SCALE GENOMIC DNA]</scope>
    <source>
        <strain evidence="3">QYMF</strain>
    </source>
</reference>
<dbReference type="Pfam" id="PF07136">
    <property type="entry name" value="DUF1385"/>
    <property type="match status" value="1"/>
</dbReference>
<feature type="transmembrane region" description="Helical" evidence="1">
    <location>
        <begin position="99"/>
        <end position="116"/>
    </location>
</feature>
<dbReference type="InterPro" id="IPR010787">
    <property type="entry name" value="DUF1385"/>
</dbReference>
<evidence type="ECO:0000256" key="1">
    <source>
        <dbReference type="SAM" id="Phobius"/>
    </source>
</evidence>
<evidence type="ECO:0000313" key="2">
    <source>
        <dbReference type="EMBL" id="ABR47560.1"/>
    </source>
</evidence>
<dbReference type="RefSeq" id="WP_012062601.1">
    <property type="nucleotide sequence ID" value="NC_009633.1"/>
</dbReference>
<keyword evidence="1" id="KW-0472">Membrane</keyword>
<dbReference type="EMBL" id="CP000724">
    <property type="protein sequence ID" value="ABR47560.1"/>
    <property type="molecule type" value="Genomic_DNA"/>
</dbReference>
<accession>A6TMZ2</accession>
<dbReference type="AlphaFoldDB" id="A6TMZ2"/>
<feature type="transmembrane region" description="Helical" evidence="1">
    <location>
        <begin position="69"/>
        <end position="87"/>
    </location>
</feature>
<keyword evidence="1" id="KW-0812">Transmembrane</keyword>
<evidence type="ECO:0000313" key="3">
    <source>
        <dbReference type="Proteomes" id="UP000001572"/>
    </source>
</evidence>
<dbReference type="KEGG" id="amt:Amet_1360"/>
<sequence length="256" mass="30058">MKLGGYAHFNGITFFTEAFKIKTIKRQQKMHFEMKWIQNPKWMRKIEKVPLLGGISVLYYQWNLLSKKIRALFILMILMLIAEEYLSSSFFSPFHAVERFSFLIYGGILLFAFINLKNIIRLFRYHGAEHKVINCYLAHGYVTIDLVKKASRFNSRCGSNIAGIFLLFYGIIWWLGIDSLVVILIFFLLAIQIAKFFAVRQSKMQKYISFLQWITVLEPKEAEMKLAVAGFYKLQIAYDICRREKAQQKINEMEVG</sequence>
<organism evidence="2 3">
    <name type="scientific">Alkaliphilus metalliredigens (strain QYMF)</name>
    <dbReference type="NCBI Taxonomy" id="293826"/>
    <lineage>
        <taxon>Bacteria</taxon>
        <taxon>Bacillati</taxon>
        <taxon>Bacillota</taxon>
        <taxon>Clostridia</taxon>
        <taxon>Peptostreptococcales</taxon>
        <taxon>Natronincolaceae</taxon>
        <taxon>Alkaliphilus</taxon>
    </lineage>
</organism>
<dbReference type="OrthoDB" id="9784805at2"/>
<keyword evidence="1" id="KW-1133">Transmembrane helix</keyword>
<proteinExistence type="predicted"/>
<keyword evidence="3" id="KW-1185">Reference proteome</keyword>
<name>A6TMZ2_ALKMQ</name>
<dbReference type="eggNOG" id="COG3872">
    <property type="taxonomic scope" value="Bacteria"/>
</dbReference>